<feature type="signal peptide" evidence="1">
    <location>
        <begin position="1"/>
        <end position="29"/>
    </location>
</feature>
<reference evidence="3" key="1">
    <citation type="submission" date="2018-09" db="EMBL/GenBank/DDBJ databases">
        <authorList>
            <person name="Zhu H."/>
        </authorList>
    </citation>
    <scope>NUCLEOTIDE SEQUENCE [LARGE SCALE GENOMIC DNA]</scope>
    <source>
        <strain evidence="3">K1R23-30</strain>
    </source>
</reference>
<dbReference type="OrthoDB" id="9774579at2"/>
<sequence length="401" mass="41304">MPIPSKAIRAILAAAVVCTAAGCTTPHSASTNTVYFLSTQDGRAALADGAPAVGKADDTLAVIEVSGSRLRVVHQIAMPVSLVGPPSSIAIAPGGRMALISAATRRDPVNAEKVVPYDLVSVVALDPSGAAAPRVIATVNAGAGASGISINRAGTLALVANRVEGSVSVLAIDQDKVAAVDKVMLGEKSGPAHVAFTPDGRRALVTRDGDNRISMLAIDGRTVKLDQRAIFAGLRPYGLDISSDGHWAAVTNLGAGSGDADTISLIDLRAEPPRTVDTITVGQTPEGVVFSPDGSKLGVTVINGSNKPKASPFFGTAAYVQYRIDGGRLLPAAKLAGGQWLQGHAFTPDGHGVLVQDAMNRQVRLYRADGNTLADTGERLQFDCCTIDVAAVALGRINYYL</sequence>
<dbReference type="InterPro" id="IPR019405">
    <property type="entry name" value="Lactonase_7-beta_prop"/>
</dbReference>
<dbReference type="SUPFAM" id="SSF50974">
    <property type="entry name" value="Nitrous oxide reductase, N-terminal domain"/>
    <property type="match status" value="1"/>
</dbReference>
<organism evidence="2 3">
    <name type="scientific">Noviherbaspirillum saxi</name>
    <dbReference type="NCBI Taxonomy" id="2320863"/>
    <lineage>
        <taxon>Bacteria</taxon>
        <taxon>Pseudomonadati</taxon>
        <taxon>Pseudomonadota</taxon>
        <taxon>Betaproteobacteria</taxon>
        <taxon>Burkholderiales</taxon>
        <taxon>Oxalobacteraceae</taxon>
        <taxon>Noviherbaspirillum</taxon>
    </lineage>
</organism>
<name>A0A3A3FJC5_9BURK</name>
<keyword evidence="3" id="KW-1185">Reference proteome</keyword>
<dbReference type="Pfam" id="PF10282">
    <property type="entry name" value="Lactonase"/>
    <property type="match status" value="1"/>
</dbReference>
<feature type="chain" id="PRO_5017306970" evidence="1">
    <location>
        <begin position="30"/>
        <end position="401"/>
    </location>
</feature>
<dbReference type="Proteomes" id="UP000265955">
    <property type="component" value="Unassembled WGS sequence"/>
</dbReference>
<dbReference type="Gene3D" id="2.130.10.10">
    <property type="entry name" value="YVTN repeat-like/Quinoprotein amine dehydrogenase"/>
    <property type="match status" value="2"/>
</dbReference>
<evidence type="ECO:0000313" key="3">
    <source>
        <dbReference type="Proteomes" id="UP000265955"/>
    </source>
</evidence>
<dbReference type="InterPro" id="IPR011045">
    <property type="entry name" value="N2O_reductase_N"/>
</dbReference>
<comment type="caution">
    <text evidence="2">The sequence shown here is derived from an EMBL/GenBank/DDBJ whole genome shotgun (WGS) entry which is preliminary data.</text>
</comment>
<accession>A0A3A3FJC5</accession>
<keyword evidence="1" id="KW-0732">Signal</keyword>
<gene>
    <name evidence="2" type="ORF">D3871_19605</name>
</gene>
<dbReference type="PANTHER" id="PTHR47197">
    <property type="entry name" value="PROTEIN NIRF"/>
    <property type="match status" value="1"/>
</dbReference>
<protein>
    <submittedName>
        <fullName evidence="2">YncE family protein</fullName>
    </submittedName>
</protein>
<dbReference type="AlphaFoldDB" id="A0A3A3FJC5"/>
<dbReference type="InterPro" id="IPR051200">
    <property type="entry name" value="Host-pathogen_enzymatic-act"/>
</dbReference>
<dbReference type="PANTHER" id="PTHR47197:SF3">
    <property type="entry name" value="DIHYDRO-HEME D1 DEHYDROGENASE"/>
    <property type="match status" value="1"/>
</dbReference>
<evidence type="ECO:0000313" key="2">
    <source>
        <dbReference type="EMBL" id="RJF95598.1"/>
    </source>
</evidence>
<dbReference type="PROSITE" id="PS51257">
    <property type="entry name" value="PROKAR_LIPOPROTEIN"/>
    <property type="match status" value="1"/>
</dbReference>
<dbReference type="RefSeq" id="WP_119770747.1">
    <property type="nucleotide sequence ID" value="NZ_QYUO01000002.1"/>
</dbReference>
<dbReference type="InterPro" id="IPR015943">
    <property type="entry name" value="WD40/YVTN_repeat-like_dom_sf"/>
</dbReference>
<proteinExistence type="predicted"/>
<dbReference type="EMBL" id="QYUO01000002">
    <property type="protein sequence ID" value="RJF95598.1"/>
    <property type="molecule type" value="Genomic_DNA"/>
</dbReference>
<evidence type="ECO:0000256" key="1">
    <source>
        <dbReference type="SAM" id="SignalP"/>
    </source>
</evidence>